<gene>
    <name evidence="2" type="ORF">PC9H_008268</name>
</gene>
<reference evidence="2" key="1">
    <citation type="submission" date="2019-07" db="EMBL/GenBank/DDBJ databases">
        <authorList>
            <person name="Palmer J.M."/>
        </authorList>
    </citation>
    <scope>NUCLEOTIDE SEQUENCE</scope>
    <source>
        <strain evidence="2">PC9</strain>
    </source>
</reference>
<feature type="compositionally biased region" description="Acidic residues" evidence="1">
    <location>
        <begin position="264"/>
        <end position="276"/>
    </location>
</feature>
<dbReference type="VEuPathDB" id="FungiDB:PC9H_008268"/>
<dbReference type="AlphaFoldDB" id="A0A8H6ZSY3"/>
<protein>
    <submittedName>
        <fullName evidence="2">Uncharacterized protein</fullName>
    </submittedName>
</protein>
<organism evidence="2 3">
    <name type="scientific">Pleurotus ostreatus</name>
    <name type="common">Oyster mushroom</name>
    <name type="synonym">White-rot fungus</name>
    <dbReference type="NCBI Taxonomy" id="5322"/>
    <lineage>
        <taxon>Eukaryota</taxon>
        <taxon>Fungi</taxon>
        <taxon>Dikarya</taxon>
        <taxon>Basidiomycota</taxon>
        <taxon>Agaricomycotina</taxon>
        <taxon>Agaricomycetes</taxon>
        <taxon>Agaricomycetidae</taxon>
        <taxon>Agaricales</taxon>
        <taxon>Pleurotineae</taxon>
        <taxon>Pleurotaceae</taxon>
        <taxon>Pleurotus</taxon>
    </lineage>
</organism>
<dbReference type="OrthoDB" id="6247875at2759"/>
<evidence type="ECO:0000313" key="2">
    <source>
        <dbReference type="EMBL" id="KAF7429030.1"/>
    </source>
</evidence>
<evidence type="ECO:0000256" key="1">
    <source>
        <dbReference type="SAM" id="MobiDB-lite"/>
    </source>
</evidence>
<evidence type="ECO:0000313" key="3">
    <source>
        <dbReference type="Proteomes" id="UP000623687"/>
    </source>
</evidence>
<proteinExistence type="predicted"/>
<dbReference type="RefSeq" id="XP_036631402.1">
    <property type="nucleotide sequence ID" value="XM_036777782.1"/>
</dbReference>
<feature type="compositionally biased region" description="Polar residues" evidence="1">
    <location>
        <begin position="297"/>
        <end position="307"/>
    </location>
</feature>
<dbReference type="EMBL" id="JACETU010000005">
    <property type="protein sequence ID" value="KAF7429030.1"/>
    <property type="molecule type" value="Genomic_DNA"/>
</dbReference>
<comment type="caution">
    <text evidence="2">The sequence shown here is derived from an EMBL/GenBank/DDBJ whole genome shotgun (WGS) entry which is preliminary data.</text>
</comment>
<dbReference type="Proteomes" id="UP000623687">
    <property type="component" value="Unassembled WGS sequence"/>
</dbReference>
<feature type="region of interest" description="Disordered" evidence="1">
    <location>
        <begin position="237"/>
        <end position="307"/>
    </location>
</feature>
<feature type="region of interest" description="Disordered" evidence="1">
    <location>
        <begin position="476"/>
        <end position="512"/>
    </location>
</feature>
<keyword evidence="3" id="KW-1185">Reference proteome</keyword>
<name>A0A8H6ZSY3_PLEOS</name>
<feature type="region of interest" description="Disordered" evidence="1">
    <location>
        <begin position="102"/>
        <end position="128"/>
    </location>
</feature>
<feature type="region of interest" description="Disordered" evidence="1">
    <location>
        <begin position="179"/>
        <end position="209"/>
    </location>
</feature>
<accession>A0A8H6ZSY3</accession>
<feature type="compositionally biased region" description="Basic and acidic residues" evidence="1">
    <location>
        <begin position="118"/>
        <end position="128"/>
    </location>
</feature>
<feature type="region of interest" description="Disordered" evidence="1">
    <location>
        <begin position="327"/>
        <end position="361"/>
    </location>
</feature>
<dbReference type="GeneID" id="59378086"/>
<feature type="compositionally biased region" description="Polar residues" evidence="1">
    <location>
        <begin position="327"/>
        <end position="340"/>
    </location>
</feature>
<feature type="compositionally biased region" description="Basic and acidic residues" evidence="1">
    <location>
        <begin position="194"/>
        <end position="203"/>
    </location>
</feature>
<sequence>MMTTSCATLNKRPPFPARPVANDALVQRRLVERLPHLQPWGSGIAAQCPWIALSQRQVTVFDEEDEKELRRGRNKRMVATKMGTRWLVLVLSVFSVSTPIESRRGAEGGMRSRKAGGRRRESGRQERDVNRKTFNAQSQWVYTLAHTPAAYMGYGRVAELLIERKTGAELELAIEEWEDGRRARRKSKATKSNATEREPETVKGKGKAKAVQVEAVTAKPVGQGRYTLRSRLVEISIPAPEVDDQGNPDSSSDTERDSGGTVDADGEEYASADEEAYTSIPFAPLTDSPKPHARTATPVSASSTAQAPQQLRGSYFILPPASSSTLSFDRSIANSSSPTSPRREHDGPHAGQTRPTFTDKPRTATAKYWAHTCPGTSGWRLQWWCTEGPGDAGQAAPNSHNLIALPSTPRRALAANSTTRLDANAAEGRSSPAMLRSASLAYAIPQPYIPCATLLNPPIAFNMRCPVLRPLAYDQHPLSPVDDDDDSKHPAHHLVPSRTVSPSRPLPPFQST</sequence>